<keyword evidence="2" id="KW-1185">Reference proteome</keyword>
<dbReference type="Proteomes" id="UP000024836">
    <property type="component" value="Unassembled WGS sequence"/>
</dbReference>
<evidence type="ECO:0000313" key="1">
    <source>
        <dbReference type="EMBL" id="KCV81381.1"/>
    </source>
</evidence>
<dbReference type="STRING" id="1461693.ATO10_12269"/>
<accession>A0A058ZKP5</accession>
<evidence type="ECO:0000313" key="2">
    <source>
        <dbReference type="Proteomes" id="UP000024836"/>
    </source>
</evidence>
<gene>
    <name evidence="1" type="ORF">ATO10_12269</name>
</gene>
<dbReference type="EMBL" id="AQQY01000008">
    <property type="protein sequence ID" value="KCV81381.1"/>
    <property type="molecule type" value="Genomic_DNA"/>
</dbReference>
<dbReference type="eggNOG" id="ENOG502ZRZE">
    <property type="taxonomic scope" value="Bacteria"/>
</dbReference>
<comment type="caution">
    <text evidence="1">The sequence shown here is derived from an EMBL/GenBank/DDBJ whole genome shotgun (WGS) entry which is preliminary data.</text>
</comment>
<name>A0A058ZKP5_9RHOB</name>
<organism evidence="1 2">
    <name type="scientific">Actibacterium atlanticum</name>
    <dbReference type="NCBI Taxonomy" id="1461693"/>
    <lineage>
        <taxon>Bacteria</taxon>
        <taxon>Pseudomonadati</taxon>
        <taxon>Pseudomonadota</taxon>
        <taxon>Alphaproteobacteria</taxon>
        <taxon>Rhodobacterales</taxon>
        <taxon>Roseobacteraceae</taxon>
        <taxon>Actibacterium</taxon>
    </lineage>
</organism>
<sequence>MVKGSLIERSEKFNALCRVFTPLIGATLSRYETAQLEYEPGKWDDWSDFPIRFYFGSEQVVSIAWNHSEALWIRDDLSYPFSPSNLGVRWVENSLPCFSKLRGERLVDVTLGATLFSGFPKMWDRIFLCFGSAWVEVFLAGDENAYRSHTVLPEVDMMHILKTSNRKS</sequence>
<dbReference type="OrthoDB" id="8481234at2"/>
<reference evidence="1 2" key="1">
    <citation type="submission" date="2013-04" db="EMBL/GenBank/DDBJ databases">
        <title>Shimia sp. 22II-S11-Z10 Genome Sequencing.</title>
        <authorList>
            <person name="Lai Q."/>
            <person name="Li G."/>
            <person name="Shao Z."/>
        </authorList>
    </citation>
    <scope>NUCLEOTIDE SEQUENCE [LARGE SCALE GENOMIC DNA]</scope>
    <source>
        <strain evidence="2">22II-S11-Z10</strain>
    </source>
</reference>
<proteinExistence type="predicted"/>
<dbReference type="RefSeq" id="WP_035251983.1">
    <property type="nucleotide sequence ID" value="NZ_AQQY01000008.1"/>
</dbReference>
<protein>
    <submittedName>
        <fullName evidence="1">Uncharacterized protein</fullName>
    </submittedName>
</protein>
<dbReference type="AlphaFoldDB" id="A0A058ZKP5"/>